<name>A0A4Y2RE60_ARAVE</name>
<evidence type="ECO:0000313" key="3">
    <source>
        <dbReference type="Proteomes" id="UP000499080"/>
    </source>
</evidence>
<keyword evidence="3" id="KW-1185">Reference proteome</keyword>
<proteinExistence type="predicted"/>
<organism evidence="2 3">
    <name type="scientific">Araneus ventricosus</name>
    <name type="common">Orbweaver spider</name>
    <name type="synonym">Epeira ventricosa</name>
    <dbReference type="NCBI Taxonomy" id="182803"/>
    <lineage>
        <taxon>Eukaryota</taxon>
        <taxon>Metazoa</taxon>
        <taxon>Ecdysozoa</taxon>
        <taxon>Arthropoda</taxon>
        <taxon>Chelicerata</taxon>
        <taxon>Arachnida</taxon>
        <taxon>Araneae</taxon>
        <taxon>Araneomorphae</taxon>
        <taxon>Entelegynae</taxon>
        <taxon>Araneoidea</taxon>
        <taxon>Araneidae</taxon>
        <taxon>Araneus</taxon>
    </lineage>
</organism>
<evidence type="ECO:0000256" key="1">
    <source>
        <dbReference type="SAM" id="MobiDB-lite"/>
    </source>
</evidence>
<sequence>MHQRLQVSALMQETVREYQFQNSLGLPPVTQFEIRNVHSAALRPPVLDDLSMDQSRKGRASKVTLDVHPIPIGEAHSLVNIFRLVRITLGTDRLCESQVTRPHEESQGSFQGSRCIAATILKHSGGLAPTFKSETMSMHMHDSCSGCHGIVREFRSRSEGVRLCHILKRWVVKWLTRQLSSEVYVQLHTDGEPAENLLWGIIAASLSGPKQPRLPEKIYIVSTQSSMLLEHRYSGDTDKLKLSVSTLTLCKRRPLLAMDSSHRTSSTHQVLGRVPPLDLEGD</sequence>
<dbReference type="Proteomes" id="UP000499080">
    <property type="component" value="Unassembled WGS sequence"/>
</dbReference>
<feature type="region of interest" description="Disordered" evidence="1">
    <location>
        <begin position="260"/>
        <end position="282"/>
    </location>
</feature>
<protein>
    <submittedName>
        <fullName evidence="2">Uncharacterized protein</fullName>
    </submittedName>
</protein>
<dbReference type="AlphaFoldDB" id="A0A4Y2RE60"/>
<accession>A0A4Y2RE60</accession>
<gene>
    <name evidence="2" type="ORF">AVEN_22502_1</name>
</gene>
<evidence type="ECO:0000313" key="2">
    <source>
        <dbReference type="EMBL" id="GBN73941.1"/>
    </source>
</evidence>
<comment type="caution">
    <text evidence="2">The sequence shown here is derived from an EMBL/GenBank/DDBJ whole genome shotgun (WGS) entry which is preliminary data.</text>
</comment>
<reference evidence="2 3" key="1">
    <citation type="journal article" date="2019" name="Sci. Rep.">
        <title>Orb-weaving spider Araneus ventricosus genome elucidates the spidroin gene catalogue.</title>
        <authorList>
            <person name="Kono N."/>
            <person name="Nakamura H."/>
            <person name="Ohtoshi R."/>
            <person name="Moran D.A.P."/>
            <person name="Shinohara A."/>
            <person name="Yoshida Y."/>
            <person name="Fujiwara M."/>
            <person name="Mori M."/>
            <person name="Tomita M."/>
            <person name="Arakawa K."/>
        </authorList>
    </citation>
    <scope>NUCLEOTIDE SEQUENCE [LARGE SCALE GENOMIC DNA]</scope>
</reference>
<dbReference type="EMBL" id="BGPR01016723">
    <property type="protein sequence ID" value="GBN73941.1"/>
    <property type="molecule type" value="Genomic_DNA"/>
</dbReference>